<gene>
    <name evidence="2" type="ORF">GCM10011588_70970</name>
</gene>
<reference evidence="2" key="1">
    <citation type="journal article" date="2014" name="Int. J. Syst. Evol. Microbiol.">
        <title>Complete genome sequence of Corynebacterium casei LMG S-19264T (=DSM 44701T), isolated from a smear-ripened cheese.</title>
        <authorList>
            <consortium name="US DOE Joint Genome Institute (JGI-PGF)"/>
            <person name="Walter F."/>
            <person name="Albersmeier A."/>
            <person name="Kalinowski J."/>
            <person name="Ruckert C."/>
        </authorList>
    </citation>
    <scope>NUCLEOTIDE SEQUENCE</scope>
    <source>
        <strain evidence="2">CGMCC 4.3508</strain>
    </source>
</reference>
<dbReference type="EMBL" id="BMMH01000041">
    <property type="protein sequence ID" value="GGL45989.1"/>
    <property type="molecule type" value="Genomic_DNA"/>
</dbReference>
<feature type="region of interest" description="Disordered" evidence="1">
    <location>
        <begin position="263"/>
        <end position="304"/>
    </location>
</feature>
<comment type="caution">
    <text evidence="2">The sequence shown here is derived from an EMBL/GenBank/DDBJ whole genome shotgun (WGS) entry which is preliminary data.</text>
</comment>
<evidence type="ECO:0000313" key="2">
    <source>
        <dbReference type="EMBL" id="GGL45989.1"/>
    </source>
</evidence>
<accession>A0A917RZX0</accession>
<sequence length="367" mass="39248">MHPAVRRGRGGCVLGSDVDLVAVTDNEGTTVQVERFTHAFLQAYPDIDSTVFTVRRQDLGRIAGRFGADLHHGAAHPLTGPAPTTAANPCIGPREGLEGLIHQLATIYCPDSPAGATPWRVKTALEALRAIACLDRHPIGEGPPRYSGLIDNRRVCTMLGRDIVAELVRARELSTRMPITDAHTYELVVGAAANLFGVPAADGDLIAALHTPPPGMHLLDGFQRAVLAATIITFGPPRCRGAAASAVHVTLVAIDRDTVPTALDSRCPDPDIAGGVRSRHRPPEPGVTQPSSRAAPLPGGADVAVDHHHHTEANSKRPADSNVGIGLIVSQRVSTVTARFGKSAASRRRCPRDYYRNPYRSEHERRH</sequence>
<evidence type="ECO:0000313" key="3">
    <source>
        <dbReference type="Proteomes" id="UP000638263"/>
    </source>
</evidence>
<proteinExistence type="predicted"/>
<feature type="region of interest" description="Disordered" evidence="1">
    <location>
        <begin position="337"/>
        <end position="367"/>
    </location>
</feature>
<name>A0A917RZX0_9NOCA</name>
<reference evidence="2" key="2">
    <citation type="submission" date="2020-09" db="EMBL/GenBank/DDBJ databases">
        <authorList>
            <person name="Sun Q."/>
            <person name="Zhou Y."/>
        </authorList>
    </citation>
    <scope>NUCLEOTIDE SEQUENCE</scope>
    <source>
        <strain evidence="2">CGMCC 4.3508</strain>
    </source>
</reference>
<dbReference type="Proteomes" id="UP000638263">
    <property type="component" value="Unassembled WGS sequence"/>
</dbReference>
<keyword evidence="3" id="KW-1185">Reference proteome</keyword>
<organism evidence="2 3">
    <name type="scientific">Nocardia jinanensis</name>
    <dbReference type="NCBI Taxonomy" id="382504"/>
    <lineage>
        <taxon>Bacteria</taxon>
        <taxon>Bacillati</taxon>
        <taxon>Actinomycetota</taxon>
        <taxon>Actinomycetes</taxon>
        <taxon>Mycobacteriales</taxon>
        <taxon>Nocardiaceae</taxon>
        <taxon>Nocardia</taxon>
    </lineage>
</organism>
<evidence type="ECO:0000256" key="1">
    <source>
        <dbReference type="SAM" id="MobiDB-lite"/>
    </source>
</evidence>
<evidence type="ECO:0008006" key="4">
    <source>
        <dbReference type="Google" id="ProtNLM"/>
    </source>
</evidence>
<protein>
    <recommendedName>
        <fullName evidence="4">Nucleotidyltransferase domain-containing protein</fullName>
    </recommendedName>
</protein>
<dbReference type="AlphaFoldDB" id="A0A917RZX0"/>
<feature type="compositionally biased region" description="Basic and acidic residues" evidence="1">
    <location>
        <begin position="351"/>
        <end position="367"/>
    </location>
</feature>